<dbReference type="InterPro" id="IPR029061">
    <property type="entry name" value="THDP-binding"/>
</dbReference>
<gene>
    <name evidence="5" type="ORF">S01H1_64325</name>
</gene>
<comment type="cofactor">
    <cofactor evidence="1">
        <name>thiamine diphosphate</name>
        <dbReference type="ChEBI" id="CHEBI:58937"/>
    </cofactor>
</comment>
<comment type="similarity">
    <text evidence="2">Belongs to the transketolase family.</text>
</comment>
<evidence type="ECO:0000256" key="3">
    <source>
        <dbReference type="ARBA" id="ARBA00023052"/>
    </source>
</evidence>
<dbReference type="AlphaFoldDB" id="X0XEC9"/>
<comment type="caution">
    <text evidence="5">The sequence shown here is derived from an EMBL/GenBank/DDBJ whole genome shotgun (WGS) entry which is preliminary data.</text>
</comment>
<dbReference type="Gene3D" id="3.40.50.970">
    <property type="match status" value="1"/>
</dbReference>
<evidence type="ECO:0000259" key="4">
    <source>
        <dbReference type="Pfam" id="PF00456"/>
    </source>
</evidence>
<evidence type="ECO:0000313" key="5">
    <source>
        <dbReference type="EMBL" id="GAG41445.1"/>
    </source>
</evidence>
<dbReference type="CDD" id="cd02012">
    <property type="entry name" value="TPP_TK"/>
    <property type="match status" value="1"/>
</dbReference>
<dbReference type="Pfam" id="PF00456">
    <property type="entry name" value="Transketolase_N"/>
    <property type="match status" value="2"/>
</dbReference>
<sequence length="252" mass="27512">MNSGHPGGSLSCTDILTALYFRILRHDPNNPAWPDRDRFIMSKGHASPAMYAVLAEAGYFPTDELLTFRKLGSRLQGHNVIGVPPGVEMSAGALGMGLSFSLGQALAARMDGRSYHVYCLLSDGDCNEGQTWEAAGAAAHHQVDNLAAIVDYNHIQNDGFSDYARFARRNGGRKRPGGWVGQDGHTVNILSLHSLPDRWRAFGWNVLEADGHDFTQIIGAVERARRHKGQPSVVICQTIKGKDVSFMENNPA</sequence>
<dbReference type="InterPro" id="IPR005474">
    <property type="entry name" value="Transketolase_N"/>
</dbReference>
<reference evidence="5" key="1">
    <citation type="journal article" date="2014" name="Front. Microbiol.">
        <title>High frequency of phylogenetically diverse reductive dehalogenase-homologous genes in deep subseafloor sedimentary metagenomes.</title>
        <authorList>
            <person name="Kawai M."/>
            <person name="Futagami T."/>
            <person name="Toyoda A."/>
            <person name="Takaki Y."/>
            <person name="Nishi S."/>
            <person name="Hori S."/>
            <person name="Arai W."/>
            <person name="Tsubouchi T."/>
            <person name="Morono Y."/>
            <person name="Uchiyama I."/>
            <person name="Ito T."/>
            <person name="Fujiyama A."/>
            <person name="Inagaki F."/>
            <person name="Takami H."/>
        </authorList>
    </citation>
    <scope>NUCLEOTIDE SEQUENCE</scope>
    <source>
        <strain evidence="5">Expedition CK06-06</strain>
    </source>
</reference>
<proteinExistence type="inferred from homology"/>
<dbReference type="SUPFAM" id="SSF52518">
    <property type="entry name" value="Thiamin diphosphate-binding fold (THDP-binding)"/>
    <property type="match status" value="1"/>
</dbReference>
<dbReference type="EMBL" id="BARS01042391">
    <property type="protein sequence ID" value="GAG41445.1"/>
    <property type="molecule type" value="Genomic_DNA"/>
</dbReference>
<dbReference type="PANTHER" id="PTHR47514:SF1">
    <property type="entry name" value="TRANSKETOLASE N-TERMINAL SECTION-RELATED"/>
    <property type="match status" value="1"/>
</dbReference>
<name>X0XEC9_9ZZZZ</name>
<feature type="non-terminal residue" evidence="5">
    <location>
        <position position="252"/>
    </location>
</feature>
<feature type="domain" description="Transketolase N-terminal" evidence="4">
    <location>
        <begin position="183"/>
        <end position="243"/>
    </location>
</feature>
<organism evidence="5">
    <name type="scientific">marine sediment metagenome</name>
    <dbReference type="NCBI Taxonomy" id="412755"/>
    <lineage>
        <taxon>unclassified sequences</taxon>
        <taxon>metagenomes</taxon>
        <taxon>ecological metagenomes</taxon>
    </lineage>
</organism>
<evidence type="ECO:0000256" key="2">
    <source>
        <dbReference type="ARBA" id="ARBA00007131"/>
    </source>
</evidence>
<dbReference type="PANTHER" id="PTHR47514">
    <property type="entry name" value="TRANSKETOLASE N-TERMINAL SECTION-RELATED"/>
    <property type="match status" value="1"/>
</dbReference>
<evidence type="ECO:0000256" key="1">
    <source>
        <dbReference type="ARBA" id="ARBA00001964"/>
    </source>
</evidence>
<keyword evidence="3" id="KW-0786">Thiamine pyrophosphate</keyword>
<protein>
    <recommendedName>
        <fullName evidence="4">Transketolase N-terminal domain-containing protein</fullName>
    </recommendedName>
</protein>
<feature type="domain" description="Transketolase N-terminal" evidence="4">
    <location>
        <begin position="2"/>
        <end position="163"/>
    </location>
</feature>
<accession>X0XEC9</accession>